<evidence type="ECO:0000313" key="1">
    <source>
        <dbReference type="EMBL" id="VAX04706.1"/>
    </source>
</evidence>
<reference evidence="1" key="1">
    <citation type="submission" date="2018-06" db="EMBL/GenBank/DDBJ databases">
        <authorList>
            <person name="Zhirakovskaya E."/>
        </authorList>
    </citation>
    <scope>NUCLEOTIDE SEQUENCE</scope>
</reference>
<sequence>MPTTTLIRQITHPSTVKKIIIEGITESGRKFRPSDWAERMSGSLSTFGRDHRIHYSPLLHPKTINGIKCIIIDPQLEEVAPETYSYIMSWAANNELKISEMDEDVQSTG</sequence>
<dbReference type="EMBL" id="UOFU01000391">
    <property type="protein sequence ID" value="VAX04706.1"/>
    <property type="molecule type" value="Genomic_DNA"/>
</dbReference>
<accession>A0A3B1AFR2</accession>
<evidence type="ECO:0008006" key="2">
    <source>
        <dbReference type="Google" id="ProtNLM"/>
    </source>
</evidence>
<protein>
    <recommendedName>
        <fullName evidence="2">PhnO-related protein</fullName>
    </recommendedName>
</protein>
<name>A0A3B1AFR2_9ZZZZ</name>
<gene>
    <name evidence="1" type="ORF">MNBD_GAMMA20-869</name>
</gene>
<dbReference type="AlphaFoldDB" id="A0A3B1AFR2"/>
<proteinExistence type="predicted"/>
<dbReference type="Gene3D" id="3.30.70.2340">
    <property type="entry name" value="Uncharacterised protein PF12112 family, DUF3579"/>
    <property type="match status" value="1"/>
</dbReference>
<dbReference type="Pfam" id="PF12112">
    <property type="entry name" value="DUF3579"/>
    <property type="match status" value="1"/>
</dbReference>
<dbReference type="InterPro" id="IPR021969">
    <property type="entry name" value="DUF3579"/>
</dbReference>
<organism evidence="1">
    <name type="scientific">hydrothermal vent metagenome</name>
    <dbReference type="NCBI Taxonomy" id="652676"/>
    <lineage>
        <taxon>unclassified sequences</taxon>
        <taxon>metagenomes</taxon>
        <taxon>ecological metagenomes</taxon>
    </lineage>
</organism>